<gene>
    <name evidence="11" type="ORF">C0039_13045</name>
</gene>
<keyword evidence="11" id="KW-0966">Cell projection</keyword>
<protein>
    <submittedName>
        <fullName evidence="11">Flagellar motor protein PomA</fullName>
    </submittedName>
</protein>
<evidence type="ECO:0000256" key="8">
    <source>
        <dbReference type="ARBA" id="ARBA00023136"/>
    </source>
</evidence>
<evidence type="ECO:0000256" key="3">
    <source>
        <dbReference type="ARBA" id="ARBA00022448"/>
    </source>
</evidence>
<reference evidence="11 12" key="1">
    <citation type="submission" date="2018-01" db="EMBL/GenBank/DDBJ databases">
        <title>The draft genome sequence of Halioglobus lutimaris HF004.</title>
        <authorList>
            <person name="Du Z.-J."/>
            <person name="Shi M.-J."/>
        </authorList>
    </citation>
    <scope>NUCLEOTIDE SEQUENCE [LARGE SCALE GENOMIC DNA]</scope>
    <source>
        <strain evidence="11 12">HF004</strain>
    </source>
</reference>
<evidence type="ECO:0000256" key="7">
    <source>
        <dbReference type="ARBA" id="ARBA00022989"/>
    </source>
</evidence>
<dbReference type="InterPro" id="IPR002898">
    <property type="entry name" value="MotA_ExbB_proton_chnl"/>
</dbReference>
<dbReference type="PROSITE" id="PS01307">
    <property type="entry name" value="MOTA"/>
    <property type="match status" value="1"/>
</dbReference>
<evidence type="ECO:0000256" key="4">
    <source>
        <dbReference type="ARBA" id="ARBA00022475"/>
    </source>
</evidence>
<keyword evidence="6" id="KW-0283">Flagellar rotation</keyword>
<keyword evidence="12" id="KW-1185">Reference proteome</keyword>
<dbReference type="InterPro" id="IPR000540">
    <property type="entry name" value="Flag_MotA_CS"/>
</dbReference>
<evidence type="ECO:0000256" key="2">
    <source>
        <dbReference type="ARBA" id="ARBA00008038"/>
    </source>
</evidence>
<keyword evidence="11" id="KW-0969">Cilium</keyword>
<keyword evidence="11" id="KW-0282">Flagellum</keyword>
<dbReference type="EMBL" id="PKUS01000016">
    <property type="protein sequence ID" value="PLW68316.1"/>
    <property type="molecule type" value="Genomic_DNA"/>
</dbReference>
<keyword evidence="3" id="KW-0813">Transport</keyword>
<dbReference type="AlphaFoldDB" id="A0A2N5X1E9"/>
<keyword evidence="8 9" id="KW-0472">Membrane</keyword>
<comment type="subcellular location">
    <subcellularLocation>
        <location evidence="1">Cell membrane</location>
        <topology evidence="1">Multi-pass membrane protein</topology>
    </subcellularLocation>
</comment>
<sequence length="261" mass="27656">MDLATLLGLLGAIGIVLAAMLFGGSALVFVNVPSLLIVLGGTFAVVMIKFSMSQFFGAFKVAARAFVFKLDSPEALIEQIVHLSGIARKEGMLALENEEIENEFLDQGIKLLIDGNSHEVISAVMKKDLQQTLDHHTWGAKVFSATGEVAPAMGMIGTLIGLVQMLSAMDDPKSIGPAMAVALLTTLYGAMLANMVALPLADKLTLRKADENRIKSMCIDGVLAIQGGQNPRIVESMLKTYLEPKKRALANEAAASAAEAA</sequence>
<evidence type="ECO:0000256" key="1">
    <source>
        <dbReference type="ARBA" id="ARBA00004651"/>
    </source>
</evidence>
<accession>A0A2N5X1E9</accession>
<comment type="similarity">
    <text evidence="2">Belongs to the MotA family.</text>
</comment>
<evidence type="ECO:0000259" key="10">
    <source>
        <dbReference type="Pfam" id="PF01618"/>
    </source>
</evidence>
<feature type="domain" description="MotA/TolQ/ExbB proton channel" evidence="10">
    <location>
        <begin position="97"/>
        <end position="209"/>
    </location>
</feature>
<comment type="caution">
    <text evidence="11">The sequence shown here is derived from an EMBL/GenBank/DDBJ whole genome shotgun (WGS) entry which is preliminary data.</text>
</comment>
<dbReference type="GO" id="GO:0071978">
    <property type="term" value="P:bacterial-type flagellum-dependent swarming motility"/>
    <property type="evidence" value="ECO:0007669"/>
    <property type="project" value="InterPro"/>
</dbReference>
<evidence type="ECO:0000256" key="6">
    <source>
        <dbReference type="ARBA" id="ARBA00022779"/>
    </source>
</evidence>
<dbReference type="InterPro" id="IPR047055">
    <property type="entry name" value="MotA-like"/>
</dbReference>
<name>A0A2N5X1E9_9GAMM</name>
<dbReference type="PANTHER" id="PTHR30433:SF2">
    <property type="entry name" value="MOTILITY PROTEIN A"/>
    <property type="match status" value="1"/>
</dbReference>
<evidence type="ECO:0000313" key="12">
    <source>
        <dbReference type="Proteomes" id="UP000235005"/>
    </source>
</evidence>
<feature type="transmembrane region" description="Helical" evidence="9">
    <location>
        <begin position="149"/>
        <end position="169"/>
    </location>
</feature>
<dbReference type="Proteomes" id="UP000235005">
    <property type="component" value="Unassembled WGS sequence"/>
</dbReference>
<dbReference type="PANTHER" id="PTHR30433">
    <property type="entry name" value="CHEMOTAXIS PROTEIN MOTA"/>
    <property type="match status" value="1"/>
</dbReference>
<dbReference type="GO" id="GO:0006935">
    <property type="term" value="P:chemotaxis"/>
    <property type="evidence" value="ECO:0007669"/>
    <property type="project" value="InterPro"/>
</dbReference>
<feature type="transmembrane region" description="Helical" evidence="9">
    <location>
        <begin position="175"/>
        <end position="198"/>
    </location>
</feature>
<feature type="transmembrane region" description="Helical" evidence="9">
    <location>
        <begin position="28"/>
        <end position="50"/>
    </location>
</feature>
<dbReference type="Pfam" id="PF01618">
    <property type="entry name" value="MotA_ExbB"/>
    <property type="match status" value="1"/>
</dbReference>
<evidence type="ECO:0000256" key="9">
    <source>
        <dbReference type="SAM" id="Phobius"/>
    </source>
</evidence>
<proteinExistence type="inferred from homology"/>
<keyword evidence="5 9" id="KW-0812">Transmembrane</keyword>
<evidence type="ECO:0000313" key="11">
    <source>
        <dbReference type="EMBL" id="PLW68316.1"/>
    </source>
</evidence>
<dbReference type="OrthoDB" id="9806929at2"/>
<dbReference type="GO" id="GO:0005886">
    <property type="term" value="C:plasma membrane"/>
    <property type="evidence" value="ECO:0007669"/>
    <property type="project" value="UniProtKB-SubCell"/>
</dbReference>
<keyword evidence="4" id="KW-1003">Cell membrane</keyword>
<keyword evidence="7 9" id="KW-1133">Transmembrane helix</keyword>
<organism evidence="11 12">
    <name type="scientific">Pseudohalioglobus lutimaris</name>
    <dbReference type="NCBI Taxonomy" id="1737061"/>
    <lineage>
        <taxon>Bacteria</taxon>
        <taxon>Pseudomonadati</taxon>
        <taxon>Pseudomonadota</taxon>
        <taxon>Gammaproteobacteria</taxon>
        <taxon>Cellvibrionales</taxon>
        <taxon>Halieaceae</taxon>
        <taxon>Pseudohalioglobus</taxon>
    </lineage>
</organism>
<dbReference type="NCBIfam" id="NF006527">
    <property type="entry name" value="PRK08990.1"/>
    <property type="match status" value="1"/>
</dbReference>
<evidence type="ECO:0000256" key="5">
    <source>
        <dbReference type="ARBA" id="ARBA00022692"/>
    </source>
</evidence>
<dbReference type="RefSeq" id="WP_075999229.1">
    <property type="nucleotide sequence ID" value="NZ_PKUS01000016.1"/>
</dbReference>